<evidence type="ECO:0000313" key="2">
    <source>
        <dbReference type="EMBL" id="MCM4084268.1"/>
    </source>
</evidence>
<dbReference type="GO" id="GO:0016787">
    <property type="term" value="F:hydrolase activity"/>
    <property type="evidence" value="ECO:0007669"/>
    <property type="project" value="UniProtKB-KW"/>
</dbReference>
<reference evidence="2 3" key="1">
    <citation type="submission" date="2022-06" db="EMBL/GenBank/DDBJ databases">
        <title>Actinoplanes abujensis sp. nov., isolated from Nigerian arid soil.</title>
        <authorList>
            <person name="Ding P."/>
        </authorList>
    </citation>
    <scope>NUCLEOTIDE SEQUENCE [LARGE SCALE GENOMIC DNA]</scope>
    <source>
        <strain evidence="3">TRM88002</strain>
    </source>
</reference>
<keyword evidence="2" id="KW-0378">Hydrolase</keyword>
<comment type="caution">
    <text evidence="2">The sequence shown here is derived from an EMBL/GenBank/DDBJ whole genome shotgun (WGS) entry which is preliminary data.</text>
</comment>
<protein>
    <submittedName>
        <fullName evidence="2">Alpha/beta fold hydrolase</fullName>
    </submittedName>
</protein>
<dbReference type="SUPFAM" id="SSF53474">
    <property type="entry name" value="alpha/beta-Hydrolases"/>
    <property type="match status" value="1"/>
</dbReference>
<dbReference type="Proteomes" id="UP001523216">
    <property type="component" value="Unassembled WGS sequence"/>
</dbReference>
<dbReference type="EMBL" id="JAMQOL010000074">
    <property type="protein sequence ID" value="MCM4084268.1"/>
    <property type="molecule type" value="Genomic_DNA"/>
</dbReference>
<dbReference type="RefSeq" id="WP_251804021.1">
    <property type="nucleotide sequence ID" value="NZ_JAMQOL010000074.1"/>
</dbReference>
<sequence>MTTRIRRLLMVPVIIVTVLAAAIGVLYACPLDDTGLRPEPRSLSFAQAVAHIDARYQAERAEPRIRTECRSFALLHAAATAKAVLLLHGYLGCPQQFDGLAEMFYARGYNVHVPLLPRHGTTDPDADRELTASELTAFAGSAMDITAALGREAGVVGASAGGVLAAWLTTTRPGQVRRLLMVAPFFEPGAEQFPPVLVKPFISLYGQRILPDRRHPVGFDYAVLAEFLRLSRLLDTRAELSALASVAVVTSARDRFIDRERARTVALEMSAANTLVPASYEIPPEARIGHEAVDPARLGAEAAVLYPKYVNLYEGRLP</sequence>
<dbReference type="InterPro" id="IPR000073">
    <property type="entry name" value="AB_hydrolase_1"/>
</dbReference>
<gene>
    <name evidence="2" type="ORF">LXN57_42725</name>
</gene>
<dbReference type="PROSITE" id="PS51257">
    <property type="entry name" value="PROKAR_LIPOPROTEIN"/>
    <property type="match status" value="1"/>
</dbReference>
<name>A0ABT0YDY6_9ACTN</name>
<dbReference type="InterPro" id="IPR029058">
    <property type="entry name" value="AB_hydrolase_fold"/>
</dbReference>
<evidence type="ECO:0000259" key="1">
    <source>
        <dbReference type="Pfam" id="PF12697"/>
    </source>
</evidence>
<dbReference type="Gene3D" id="3.40.50.1820">
    <property type="entry name" value="alpha/beta hydrolase"/>
    <property type="match status" value="1"/>
</dbReference>
<organism evidence="2 3">
    <name type="scientific">Paractinoplanes hotanensis</name>
    <dbReference type="NCBI Taxonomy" id="2906497"/>
    <lineage>
        <taxon>Bacteria</taxon>
        <taxon>Bacillati</taxon>
        <taxon>Actinomycetota</taxon>
        <taxon>Actinomycetes</taxon>
        <taxon>Micromonosporales</taxon>
        <taxon>Micromonosporaceae</taxon>
        <taxon>Paractinoplanes</taxon>
    </lineage>
</organism>
<evidence type="ECO:0000313" key="3">
    <source>
        <dbReference type="Proteomes" id="UP001523216"/>
    </source>
</evidence>
<feature type="domain" description="AB hydrolase-1" evidence="1">
    <location>
        <begin position="84"/>
        <end position="262"/>
    </location>
</feature>
<keyword evidence="3" id="KW-1185">Reference proteome</keyword>
<proteinExistence type="predicted"/>
<accession>A0ABT0YDY6</accession>
<dbReference type="Pfam" id="PF12697">
    <property type="entry name" value="Abhydrolase_6"/>
    <property type="match status" value="1"/>
</dbReference>